<name>A0ABM1M8M7_NICVS</name>
<comment type="subcellular location">
    <subcellularLocation>
        <location evidence="1">Nucleus</location>
    </subcellularLocation>
</comment>
<dbReference type="Pfam" id="PF09766">
    <property type="entry name" value="FmiP_Thoc5"/>
    <property type="match status" value="1"/>
</dbReference>
<keyword evidence="5" id="KW-1185">Reference proteome</keyword>
<evidence type="ECO:0000313" key="6">
    <source>
        <dbReference type="RefSeq" id="XP_017770927.1"/>
    </source>
</evidence>
<protein>
    <submittedName>
        <fullName evidence="6">THO complex subunit 5 homolog</fullName>
    </submittedName>
</protein>
<gene>
    <name evidence="6" type="primary">LOC108558513</name>
</gene>
<proteinExistence type="inferred from homology"/>
<dbReference type="PANTHER" id="PTHR13375:SF3">
    <property type="entry name" value="THO COMPLEX SUBUNIT 5 HOMOLOG"/>
    <property type="match status" value="1"/>
</dbReference>
<evidence type="ECO:0000256" key="4">
    <source>
        <dbReference type="SAM" id="MobiDB-lite"/>
    </source>
</evidence>
<feature type="region of interest" description="Disordered" evidence="4">
    <location>
        <begin position="307"/>
        <end position="327"/>
    </location>
</feature>
<evidence type="ECO:0000256" key="2">
    <source>
        <dbReference type="ARBA" id="ARBA00008044"/>
    </source>
</evidence>
<evidence type="ECO:0000256" key="3">
    <source>
        <dbReference type="ARBA" id="ARBA00023242"/>
    </source>
</evidence>
<evidence type="ECO:0000313" key="5">
    <source>
        <dbReference type="Proteomes" id="UP000695000"/>
    </source>
</evidence>
<dbReference type="Proteomes" id="UP000695000">
    <property type="component" value="Unplaced"/>
</dbReference>
<feature type="region of interest" description="Disordered" evidence="4">
    <location>
        <begin position="1"/>
        <end position="21"/>
    </location>
</feature>
<evidence type="ECO:0000256" key="1">
    <source>
        <dbReference type="ARBA" id="ARBA00004123"/>
    </source>
</evidence>
<keyword evidence="3" id="KW-0539">Nucleus</keyword>
<sequence length="680" mass="77435">MVKDGAQSKKKPNKNSDFDASGDIYKKAVSFEEKEATQRSAEKDAGLYLQTCSDIRQLLADIYKEKCEEKENKSLIMLKRKEACLKIVLLKKLNRLEKVRMSMAREQLNQEKQKLDSINLQFQNLLYELAHLCSEFEKCRQYKSKDEDIQLISTEEFLKVAPEEVVGKFTEVQTADNNLRHELHLAMLEHELQQRIKLSKLCDTLDNEKRLLGKDIVNRKEKLDALGPTLSNIIEATKPLQELLGLPLEKTRNEHKMASLLPDELYLLYYNGEGYKVIDSRIAIEIVGDQEEAQQFNASRLNIVEDSDADSLEEPEPMEGKKRRHRKASLIDKMEEKKRKILEPHPLSIEITMDVPNGGPQLKIKFLYRVQLKIITVTSNVEIPSKITGNCAKEVLSGEGILNEIFDGDTGKESPNSKNQYQLDKVNLGTFESLIQKIGFAYGWAHKLCGLEFMKKPGCKLTNKVSPSYVESVLRSLRSRLDARYALAEQLQQLEQNFIPMIPSEVEHPKTATSVLTKFAPMSFARFCTETPNSVKLVEEEMASANDLFYSATVIRHKSILSASIVIKNTYPIRAPLFLLTVKSNGDHSATNSDDIRDMERALNLGWQTDEKSAGWLLAVQLRYLCSFFDVYLESVESSSITASGATPTQSTVFFRSVCARNRRRPFKYRKVGNGVFTQY</sequence>
<dbReference type="GeneID" id="108558513"/>
<accession>A0ABM1M8M7</accession>
<feature type="compositionally biased region" description="Acidic residues" evidence="4">
    <location>
        <begin position="307"/>
        <end position="317"/>
    </location>
</feature>
<comment type="similarity">
    <text evidence="2">Belongs to the THOC5 family.</text>
</comment>
<dbReference type="PANTHER" id="PTHR13375">
    <property type="entry name" value="FMS INTERACTING PROTEIN"/>
    <property type="match status" value="1"/>
</dbReference>
<dbReference type="InterPro" id="IPR019163">
    <property type="entry name" value="THO_Thoc5"/>
</dbReference>
<organism evidence="5 6">
    <name type="scientific">Nicrophorus vespilloides</name>
    <name type="common">Boreal carrion beetle</name>
    <dbReference type="NCBI Taxonomy" id="110193"/>
    <lineage>
        <taxon>Eukaryota</taxon>
        <taxon>Metazoa</taxon>
        <taxon>Ecdysozoa</taxon>
        <taxon>Arthropoda</taxon>
        <taxon>Hexapoda</taxon>
        <taxon>Insecta</taxon>
        <taxon>Pterygota</taxon>
        <taxon>Neoptera</taxon>
        <taxon>Endopterygota</taxon>
        <taxon>Coleoptera</taxon>
        <taxon>Polyphaga</taxon>
        <taxon>Staphyliniformia</taxon>
        <taxon>Silphidae</taxon>
        <taxon>Nicrophorinae</taxon>
        <taxon>Nicrophorus</taxon>
    </lineage>
</organism>
<reference evidence="6" key="1">
    <citation type="submission" date="2025-08" db="UniProtKB">
        <authorList>
            <consortium name="RefSeq"/>
        </authorList>
    </citation>
    <scope>IDENTIFICATION</scope>
    <source>
        <tissue evidence="6">Whole Larva</tissue>
    </source>
</reference>
<dbReference type="RefSeq" id="XP_017770927.1">
    <property type="nucleotide sequence ID" value="XM_017915438.1"/>
</dbReference>